<evidence type="ECO:0000313" key="3">
    <source>
        <dbReference type="Proteomes" id="UP000253961"/>
    </source>
</evidence>
<gene>
    <name evidence="2" type="ORF">DU508_11880</name>
</gene>
<proteinExistence type="predicted"/>
<keyword evidence="3" id="KW-1185">Reference proteome</keyword>
<protein>
    <submittedName>
        <fullName evidence="2">DUF4199 domain-containing protein</fullName>
    </submittedName>
</protein>
<dbReference type="InterPro" id="IPR025250">
    <property type="entry name" value="DUF4199"/>
</dbReference>
<keyword evidence="1" id="KW-0812">Transmembrane</keyword>
<dbReference type="Proteomes" id="UP000253961">
    <property type="component" value="Unassembled WGS sequence"/>
</dbReference>
<evidence type="ECO:0000256" key="1">
    <source>
        <dbReference type="SAM" id="Phobius"/>
    </source>
</evidence>
<dbReference type="AlphaFoldDB" id="A0A369PUH0"/>
<reference evidence="2 3" key="1">
    <citation type="submission" date="2018-07" db="EMBL/GenBank/DDBJ databases">
        <title>Pedobacter sp. nov., isolated from soil.</title>
        <authorList>
            <person name="Zhou L.Y."/>
            <person name="Du Z.J."/>
        </authorList>
    </citation>
    <scope>NUCLEOTIDE SEQUENCE [LARGE SCALE GENOMIC DNA]</scope>
    <source>
        <strain evidence="2 3">JDX94</strain>
    </source>
</reference>
<feature type="transmembrane region" description="Helical" evidence="1">
    <location>
        <begin position="142"/>
        <end position="167"/>
    </location>
</feature>
<comment type="caution">
    <text evidence="2">The sequence shown here is derived from an EMBL/GenBank/DDBJ whole genome shotgun (WGS) entry which is preliminary data.</text>
</comment>
<dbReference type="RefSeq" id="WP_115403030.1">
    <property type="nucleotide sequence ID" value="NZ_QPKV01000004.1"/>
</dbReference>
<accession>A0A369PUH0</accession>
<dbReference type="OrthoDB" id="6384283at2"/>
<sequence length="180" mass="20260">MKKIVLVFGLIAGLIVTALMVLSIAKCYNNRDFESSMFLGYAAMLLAFSFIFVGIKNYRDKYNNGAITFGKGFKIGLLISLIASTMYVVVWLIDYYLFIPDFMDRYAEHVLLQAKKDGATAAELTAKTQQMAEYKEMYKNPILVILFTYAEILPIGLLITIISALILKRKTNHLSSIQTA</sequence>
<keyword evidence="1" id="KW-0472">Membrane</keyword>
<evidence type="ECO:0000313" key="2">
    <source>
        <dbReference type="EMBL" id="RDC56301.1"/>
    </source>
</evidence>
<name>A0A369PUH0_9SPHI</name>
<dbReference type="EMBL" id="QPKV01000004">
    <property type="protein sequence ID" value="RDC56301.1"/>
    <property type="molecule type" value="Genomic_DNA"/>
</dbReference>
<organism evidence="2 3">
    <name type="scientific">Pedobacter chinensis</name>
    <dbReference type="NCBI Taxonomy" id="2282421"/>
    <lineage>
        <taxon>Bacteria</taxon>
        <taxon>Pseudomonadati</taxon>
        <taxon>Bacteroidota</taxon>
        <taxon>Sphingobacteriia</taxon>
        <taxon>Sphingobacteriales</taxon>
        <taxon>Sphingobacteriaceae</taxon>
        <taxon>Pedobacter</taxon>
    </lineage>
</organism>
<feature type="transmembrane region" description="Helical" evidence="1">
    <location>
        <begin position="75"/>
        <end position="98"/>
    </location>
</feature>
<keyword evidence="1" id="KW-1133">Transmembrane helix</keyword>
<feature type="transmembrane region" description="Helical" evidence="1">
    <location>
        <begin position="37"/>
        <end position="55"/>
    </location>
</feature>
<dbReference type="Pfam" id="PF13858">
    <property type="entry name" value="DUF4199"/>
    <property type="match status" value="1"/>
</dbReference>